<organism evidence="2 3">
    <name type="scientific">Spirosoma fluviale</name>
    <dbReference type="NCBI Taxonomy" id="1597977"/>
    <lineage>
        <taxon>Bacteria</taxon>
        <taxon>Pseudomonadati</taxon>
        <taxon>Bacteroidota</taxon>
        <taxon>Cytophagia</taxon>
        <taxon>Cytophagales</taxon>
        <taxon>Cytophagaceae</taxon>
        <taxon>Spirosoma</taxon>
    </lineage>
</organism>
<dbReference type="InterPro" id="IPR032774">
    <property type="entry name" value="WG_beta_rep"/>
</dbReference>
<keyword evidence="1" id="KW-0472">Membrane</keyword>
<reference evidence="3" key="1">
    <citation type="submission" date="2017-09" db="EMBL/GenBank/DDBJ databases">
        <authorList>
            <person name="Varghese N."/>
            <person name="Submissions S."/>
        </authorList>
    </citation>
    <scope>NUCLEOTIDE SEQUENCE [LARGE SCALE GENOMIC DNA]</scope>
    <source>
        <strain evidence="3">DSM 29961</strain>
    </source>
</reference>
<keyword evidence="1" id="KW-1133">Transmembrane helix</keyword>
<feature type="transmembrane region" description="Helical" evidence="1">
    <location>
        <begin position="379"/>
        <end position="397"/>
    </location>
</feature>
<dbReference type="Proteomes" id="UP000219452">
    <property type="component" value="Unassembled WGS sequence"/>
</dbReference>
<dbReference type="OrthoDB" id="2485468at2"/>
<accession>A0A286GAW4</accession>
<evidence type="ECO:0000313" key="2">
    <source>
        <dbReference type="EMBL" id="SOD92631.1"/>
    </source>
</evidence>
<dbReference type="EMBL" id="OCNH01000003">
    <property type="protein sequence ID" value="SOD92631.1"/>
    <property type="molecule type" value="Genomic_DNA"/>
</dbReference>
<evidence type="ECO:0000256" key="1">
    <source>
        <dbReference type="SAM" id="Phobius"/>
    </source>
</evidence>
<proteinExistence type="predicted"/>
<gene>
    <name evidence="2" type="ORF">SAMN06269250_4078</name>
</gene>
<name>A0A286GAW4_9BACT</name>
<dbReference type="PANTHER" id="PTHR37841">
    <property type="entry name" value="GLR2918 PROTEIN"/>
    <property type="match status" value="1"/>
</dbReference>
<dbReference type="PANTHER" id="PTHR37841:SF1">
    <property type="entry name" value="DUF3298 DOMAIN-CONTAINING PROTEIN"/>
    <property type="match status" value="1"/>
</dbReference>
<sequence>MLLFLLVINIFLNQPPLINKKVQKSYVVFEGKKINYDTLFKVHVNIYAIGIGGGKFRFLNQEKQKISDIYGCWGDTFKEGILPVMSSKTGDLGLLDENLDEIVPCNLTGVSYFEGGLIQIVRYGEPGVDYRYQLPLSEYNVLGRNPLNKRDNYLNHQFELMIPKYYDSIVPYRDGKIRMVMKKALFGFLDTTGREVVAPTLTDFDADNQYSWQHLRRVQHKGLFGFVDDRNGQQIIPFAYEATVASTYPFTWVRKAGKWGCINQAGVVLIPFLYDNVSYFDADSISLAGLNGRMGHIRANGSIVTPLLYESAQPFAEGLALVSQEGRYGYVNQKGQLIIPAVYTRAASFRHGHAHVERFGIKATIDKQGHWVNYRLGTGWNLSIVLFFLMLVLFVAYRRRAF</sequence>
<dbReference type="SUPFAM" id="SSF69360">
    <property type="entry name" value="Cell wall binding repeat"/>
    <property type="match status" value="1"/>
</dbReference>
<evidence type="ECO:0000313" key="3">
    <source>
        <dbReference type="Proteomes" id="UP000219452"/>
    </source>
</evidence>
<keyword evidence="1" id="KW-0812">Transmembrane</keyword>
<dbReference type="Pfam" id="PF14903">
    <property type="entry name" value="WG_beta_rep"/>
    <property type="match status" value="3"/>
</dbReference>
<dbReference type="AlphaFoldDB" id="A0A286GAW4"/>
<keyword evidence="3" id="KW-1185">Reference proteome</keyword>
<protein>
    <submittedName>
        <fullName evidence="2">WG containing repeat-containing protein</fullName>
    </submittedName>
</protein>